<comment type="caution">
    <text evidence="2">The sequence shown here is derived from an EMBL/GenBank/DDBJ whole genome shotgun (WGS) entry which is preliminary data.</text>
</comment>
<accession>A0A2P5DYC5</accession>
<dbReference type="OrthoDB" id="1163500at2759"/>
<dbReference type="AlphaFoldDB" id="A0A2P5DYC5"/>
<protein>
    <submittedName>
        <fullName evidence="2">Uncharacterized protein</fullName>
    </submittedName>
</protein>
<evidence type="ECO:0000256" key="1">
    <source>
        <dbReference type="SAM" id="Coils"/>
    </source>
</evidence>
<dbReference type="Proteomes" id="UP000237000">
    <property type="component" value="Unassembled WGS sequence"/>
</dbReference>
<keyword evidence="3" id="KW-1185">Reference proteome</keyword>
<sequence>MALGGTENSQEFDLEILEDQSAQVQDRVRNYQRKITQAYNKLVRARNFQESDLVLKAADHIMKGMHAVKFTPNWEGPYQIADIQSSGYCTLKDLNT</sequence>
<gene>
    <name evidence="2" type="ORF">TorRG33x02_238500</name>
</gene>
<evidence type="ECO:0000313" key="2">
    <source>
        <dbReference type="EMBL" id="PON78256.1"/>
    </source>
</evidence>
<organism evidence="2 3">
    <name type="scientific">Trema orientale</name>
    <name type="common">Charcoal tree</name>
    <name type="synonym">Celtis orientalis</name>
    <dbReference type="NCBI Taxonomy" id="63057"/>
    <lineage>
        <taxon>Eukaryota</taxon>
        <taxon>Viridiplantae</taxon>
        <taxon>Streptophyta</taxon>
        <taxon>Embryophyta</taxon>
        <taxon>Tracheophyta</taxon>
        <taxon>Spermatophyta</taxon>
        <taxon>Magnoliopsida</taxon>
        <taxon>eudicotyledons</taxon>
        <taxon>Gunneridae</taxon>
        <taxon>Pentapetalae</taxon>
        <taxon>rosids</taxon>
        <taxon>fabids</taxon>
        <taxon>Rosales</taxon>
        <taxon>Cannabaceae</taxon>
        <taxon>Trema</taxon>
    </lineage>
</organism>
<dbReference type="InParanoid" id="A0A2P5DYC5"/>
<feature type="non-terminal residue" evidence="2">
    <location>
        <position position="96"/>
    </location>
</feature>
<feature type="coiled-coil region" evidence="1">
    <location>
        <begin position="14"/>
        <end position="41"/>
    </location>
</feature>
<dbReference type="EMBL" id="JXTC01000242">
    <property type="protein sequence ID" value="PON78256.1"/>
    <property type="molecule type" value="Genomic_DNA"/>
</dbReference>
<evidence type="ECO:0000313" key="3">
    <source>
        <dbReference type="Proteomes" id="UP000237000"/>
    </source>
</evidence>
<proteinExistence type="predicted"/>
<keyword evidence="1" id="KW-0175">Coiled coil</keyword>
<reference evidence="3" key="1">
    <citation type="submission" date="2016-06" db="EMBL/GenBank/DDBJ databases">
        <title>Parallel loss of symbiosis genes in relatives of nitrogen-fixing non-legume Parasponia.</title>
        <authorList>
            <person name="Van Velzen R."/>
            <person name="Holmer R."/>
            <person name="Bu F."/>
            <person name="Rutten L."/>
            <person name="Van Zeijl A."/>
            <person name="Liu W."/>
            <person name="Santuari L."/>
            <person name="Cao Q."/>
            <person name="Sharma T."/>
            <person name="Shen D."/>
            <person name="Roswanjaya Y."/>
            <person name="Wardhani T."/>
            <person name="Kalhor M.S."/>
            <person name="Jansen J."/>
            <person name="Van den Hoogen J."/>
            <person name="Gungor B."/>
            <person name="Hartog M."/>
            <person name="Hontelez J."/>
            <person name="Verver J."/>
            <person name="Yang W.-C."/>
            <person name="Schijlen E."/>
            <person name="Repin R."/>
            <person name="Schilthuizen M."/>
            <person name="Schranz E."/>
            <person name="Heidstra R."/>
            <person name="Miyata K."/>
            <person name="Fedorova E."/>
            <person name="Kohlen W."/>
            <person name="Bisseling T."/>
            <person name="Smit S."/>
            <person name="Geurts R."/>
        </authorList>
    </citation>
    <scope>NUCLEOTIDE SEQUENCE [LARGE SCALE GENOMIC DNA]</scope>
    <source>
        <strain evidence="3">cv. RG33-2</strain>
    </source>
</reference>
<name>A0A2P5DYC5_TREOI</name>